<dbReference type="GO" id="GO:0030170">
    <property type="term" value="F:pyridoxal phosphate binding"/>
    <property type="evidence" value="ECO:0007669"/>
    <property type="project" value="InterPro"/>
</dbReference>
<dbReference type="PANTHER" id="PTHR11879:SF22">
    <property type="entry name" value="ASPARTATE AMINOTRANSFERASE, MITOCHONDRIAL"/>
    <property type="match status" value="1"/>
</dbReference>
<protein>
    <submittedName>
        <fullName evidence="8">PLP-dependent transferase</fullName>
    </submittedName>
</protein>
<gene>
    <name evidence="8" type="ORF">K469DRAFT_728790</name>
</gene>
<dbReference type="InterPro" id="IPR015424">
    <property type="entry name" value="PyrdxlP-dep_Trfase"/>
</dbReference>
<feature type="domain" description="Aminotransferase class I/classII large" evidence="7">
    <location>
        <begin position="27"/>
        <end position="355"/>
    </location>
</feature>
<keyword evidence="9" id="KW-1185">Reference proteome</keyword>
<dbReference type="Pfam" id="PF00155">
    <property type="entry name" value="Aminotran_1_2"/>
    <property type="match status" value="1"/>
</dbReference>
<organism evidence="8 9">
    <name type="scientific">Zopfia rhizophila CBS 207.26</name>
    <dbReference type="NCBI Taxonomy" id="1314779"/>
    <lineage>
        <taxon>Eukaryota</taxon>
        <taxon>Fungi</taxon>
        <taxon>Dikarya</taxon>
        <taxon>Ascomycota</taxon>
        <taxon>Pezizomycotina</taxon>
        <taxon>Dothideomycetes</taxon>
        <taxon>Dothideomycetes incertae sedis</taxon>
        <taxon>Zopfiaceae</taxon>
        <taxon>Zopfia</taxon>
    </lineage>
</organism>
<dbReference type="InterPro" id="IPR015421">
    <property type="entry name" value="PyrdxlP-dep_Trfase_major"/>
</dbReference>
<evidence type="ECO:0000259" key="7">
    <source>
        <dbReference type="Pfam" id="PF00155"/>
    </source>
</evidence>
<dbReference type="OrthoDB" id="6752799at2759"/>
<keyword evidence="6" id="KW-0663">Pyridoxal phosphate</keyword>
<keyword evidence="5 8" id="KW-0808">Transferase</keyword>
<dbReference type="CDD" id="cd00609">
    <property type="entry name" value="AAT_like"/>
    <property type="match status" value="1"/>
</dbReference>
<name>A0A6A6EQ24_9PEZI</name>
<comment type="similarity">
    <text evidence="2">Belongs to the class-I pyridoxal-phosphate-dependent aminotransferase family.</text>
</comment>
<proteinExistence type="inferred from homology"/>
<dbReference type="PRINTS" id="PR00799">
    <property type="entry name" value="TRANSAMINASE"/>
</dbReference>
<evidence type="ECO:0000313" key="9">
    <source>
        <dbReference type="Proteomes" id="UP000800200"/>
    </source>
</evidence>
<comment type="cofactor">
    <cofactor evidence="1">
        <name>pyridoxal 5'-phosphate</name>
        <dbReference type="ChEBI" id="CHEBI:597326"/>
    </cofactor>
</comment>
<evidence type="ECO:0000256" key="3">
    <source>
        <dbReference type="ARBA" id="ARBA00011738"/>
    </source>
</evidence>
<dbReference type="Proteomes" id="UP000800200">
    <property type="component" value="Unassembled WGS sequence"/>
</dbReference>
<dbReference type="GO" id="GO:0004069">
    <property type="term" value="F:L-aspartate:2-oxoglutarate aminotransferase activity"/>
    <property type="evidence" value="ECO:0007669"/>
    <property type="project" value="UniProtKB-EC"/>
</dbReference>
<evidence type="ECO:0000256" key="1">
    <source>
        <dbReference type="ARBA" id="ARBA00001933"/>
    </source>
</evidence>
<evidence type="ECO:0000256" key="4">
    <source>
        <dbReference type="ARBA" id="ARBA00022576"/>
    </source>
</evidence>
<dbReference type="Gene3D" id="3.40.640.10">
    <property type="entry name" value="Type I PLP-dependent aspartate aminotransferase-like (Major domain)"/>
    <property type="match status" value="1"/>
</dbReference>
<dbReference type="SUPFAM" id="SSF53383">
    <property type="entry name" value="PLP-dependent transferases"/>
    <property type="match status" value="1"/>
</dbReference>
<dbReference type="AlphaFoldDB" id="A0A6A6EQ24"/>
<evidence type="ECO:0000256" key="5">
    <source>
        <dbReference type="ARBA" id="ARBA00022679"/>
    </source>
</evidence>
<keyword evidence="4" id="KW-0032">Aminotransferase</keyword>
<evidence type="ECO:0000256" key="2">
    <source>
        <dbReference type="ARBA" id="ARBA00007441"/>
    </source>
</evidence>
<dbReference type="GO" id="GO:0006520">
    <property type="term" value="P:amino acid metabolic process"/>
    <property type="evidence" value="ECO:0007669"/>
    <property type="project" value="InterPro"/>
</dbReference>
<dbReference type="PANTHER" id="PTHR11879">
    <property type="entry name" value="ASPARTATE AMINOTRANSFERASE"/>
    <property type="match status" value="1"/>
</dbReference>
<dbReference type="EMBL" id="ML994613">
    <property type="protein sequence ID" value="KAF2193674.1"/>
    <property type="molecule type" value="Genomic_DNA"/>
</dbReference>
<comment type="subunit">
    <text evidence="3">Homodimer.</text>
</comment>
<dbReference type="InterPro" id="IPR000796">
    <property type="entry name" value="Asp_trans"/>
</dbReference>
<accession>A0A6A6EQ24</accession>
<dbReference type="InterPro" id="IPR015422">
    <property type="entry name" value="PyrdxlP-dep_Trfase_small"/>
</dbReference>
<evidence type="ECO:0000313" key="8">
    <source>
        <dbReference type="EMBL" id="KAF2193674.1"/>
    </source>
</evidence>
<dbReference type="Gene3D" id="3.90.1150.10">
    <property type="entry name" value="Aspartate Aminotransferase, domain 1"/>
    <property type="match status" value="1"/>
</dbReference>
<evidence type="ECO:0000256" key="6">
    <source>
        <dbReference type="ARBA" id="ARBA00022898"/>
    </source>
</evidence>
<sequence length="364" mass="41224">MFKHVQRGPPDPMFTLKTLADNDLSPKKVDLGIGVYRNEEAQYHELRAIKAYEITTGDSSFVKNASHVIFGKQSELVCSQRVTSVQTISGTGANHLAALFLSRCPAFKGKQVHIGTPAWGNYEPLFGPVGFEVVKYRHYDPQKTAVDFPALLDTVTKAPPHSVFWHALAQAMKKSQLFPFFDIAYQGLGISMEDDAYGIRLFAEMGFELVACQSFSKNFGIYGERCGVLHVVSENAEIASNIYDQLRCLIRWEFSSSPAYGSRLVNTVLTDTRLIELWLDELAVMRKRLVDNRQRLYHALVNERKVYSIQPSVVDEHIYLPLSPQQCLKLRSKFHIYLPENGRINIAGLNSSNMDLVDQRSTRW</sequence>
<dbReference type="InterPro" id="IPR004839">
    <property type="entry name" value="Aminotransferase_I/II_large"/>
</dbReference>
<reference evidence="8" key="1">
    <citation type="journal article" date="2020" name="Stud. Mycol.">
        <title>101 Dothideomycetes genomes: a test case for predicting lifestyles and emergence of pathogens.</title>
        <authorList>
            <person name="Haridas S."/>
            <person name="Albert R."/>
            <person name="Binder M."/>
            <person name="Bloem J."/>
            <person name="Labutti K."/>
            <person name="Salamov A."/>
            <person name="Andreopoulos B."/>
            <person name="Baker S."/>
            <person name="Barry K."/>
            <person name="Bills G."/>
            <person name="Bluhm B."/>
            <person name="Cannon C."/>
            <person name="Castanera R."/>
            <person name="Culley D."/>
            <person name="Daum C."/>
            <person name="Ezra D."/>
            <person name="Gonzalez J."/>
            <person name="Henrissat B."/>
            <person name="Kuo A."/>
            <person name="Liang C."/>
            <person name="Lipzen A."/>
            <person name="Lutzoni F."/>
            <person name="Magnuson J."/>
            <person name="Mondo S."/>
            <person name="Nolan M."/>
            <person name="Ohm R."/>
            <person name="Pangilinan J."/>
            <person name="Park H.-J."/>
            <person name="Ramirez L."/>
            <person name="Alfaro M."/>
            <person name="Sun H."/>
            <person name="Tritt A."/>
            <person name="Yoshinaga Y."/>
            <person name="Zwiers L.-H."/>
            <person name="Turgeon B."/>
            <person name="Goodwin S."/>
            <person name="Spatafora J."/>
            <person name="Crous P."/>
            <person name="Grigoriev I."/>
        </authorList>
    </citation>
    <scope>NUCLEOTIDE SEQUENCE</scope>
    <source>
        <strain evidence="8">CBS 207.26</strain>
    </source>
</reference>